<keyword evidence="5" id="KW-0175">Coiled coil</keyword>
<evidence type="ECO:0000256" key="1">
    <source>
        <dbReference type="ARBA" id="ARBA00004123"/>
    </source>
</evidence>
<accession>A0A9Q0M957</accession>
<dbReference type="OMA" id="PCVTKFM"/>
<dbReference type="AlphaFoldDB" id="A0A9Q0M957"/>
<gene>
    <name evidence="7" type="ORF">RDWZM_006775</name>
</gene>
<feature type="coiled-coil region" evidence="5">
    <location>
        <begin position="78"/>
        <end position="105"/>
    </location>
</feature>
<keyword evidence="8" id="KW-1185">Reference proteome</keyword>
<dbReference type="GO" id="GO:0061630">
    <property type="term" value="F:ubiquitin protein ligase activity"/>
    <property type="evidence" value="ECO:0007669"/>
    <property type="project" value="InterPro"/>
</dbReference>
<evidence type="ECO:0000313" key="8">
    <source>
        <dbReference type="Proteomes" id="UP001142055"/>
    </source>
</evidence>
<dbReference type="OrthoDB" id="116827at2759"/>
<evidence type="ECO:0000259" key="6">
    <source>
        <dbReference type="Pfam" id="PF15906"/>
    </source>
</evidence>
<dbReference type="Proteomes" id="UP001142055">
    <property type="component" value="Chromosome 2"/>
</dbReference>
<name>A0A9Q0M957_BLOTA</name>
<dbReference type="SUPFAM" id="SSF57850">
    <property type="entry name" value="RING/U-box"/>
    <property type="match status" value="2"/>
</dbReference>
<dbReference type="PIRSF" id="PIRSF023577">
    <property type="entry name" value="ENOS_interacting"/>
    <property type="match status" value="1"/>
</dbReference>
<dbReference type="GO" id="GO:0005634">
    <property type="term" value="C:nucleus"/>
    <property type="evidence" value="ECO:0007669"/>
    <property type="project" value="UniProtKB-SubCell"/>
</dbReference>
<evidence type="ECO:0000256" key="5">
    <source>
        <dbReference type="SAM" id="Coils"/>
    </source>
</evidence>
<comment type="caution">
    <text evidence="7">The sequence shown here is derived from an EMBL/GenBank/DDBJ whole genome shotgun (WGS) entry which is preliminary data.</text>
</comment>
<dbReference type="CDD" id="cd16662">
    <property type="entry name" value="RING-Ubox2_NOSIP"/>
    <property type="match status" value="1"/>
</dbReference>
<evidence type="ECO:0000256" key="4">
    <source>
        <dbReference type="PIRNR" id="PIRNR023577"/>
    </source>
</evidence>
<dbReference type="InterPro" id="IPR031790">
    <property type="entry name" value="Znf-NOSIP"/>
</dbReference>
<keyword evidence="3 4" id="KW-0539">Nucleus</keyword>
<dbReference type="InterPro" id="IPR013083">
    <property type="entry name" value="Znf_RING/FYVE/PHD"/>
</dbReference>
<dbReference type="FunFam" id="3.30.40.10:FF:000027">
    <property type="entry name" value="Pre-mRNA-processing factor 19, putative"/>
    <property type="match status" value="1"/>
</dbReference>
<dbReference type="InterPro" id="IPR016818">
    <property type="entry name" value="NOSIP"/>
</dbReference>
<feature type="domain" description="Nitric oxide synthase-interacting protein zinc-finger" evidence="6">
    <location>
        <begin position="4"/>
        <end position="78"/>
    </location>
</feature>
<reference evidence="7" key="1">
    <citation type="submission" date="2022-12" db="EMBL/GenBank/DDBJ databases">
        <title>Genome assemblies of Blomia tropicalis.</title>
        <authorList>
            <person name="Cui Y."/>
        </authorList>
    </citation>
    <scope>NUCLEOTIDE SEQUENCE</scope>
    <source>
        <tissue evidence="7">Adult mites</tissue>
    </source>
</reference>
<evidence type="ECO:0000313" key="7">
    <source>
        <dbReference type="EMBL" id="KAJ6220963.1"/>
    </source>
</evidence>
<organism evidence="7 8">
    <name type="scientific">Blomia tropicalis</name>
    <name type="common">Mite</name>
    <dbReference type="NCBI Taxonomy" id="40697"/>
    <lineage>
        <taxon>Eukaryota</taxon>
        <taxon>Metazoa</taxon>
        <taxon>Ecdysozoa</taxon>
        <taxon>Arthropoda</taxon>
        <taxon>Chelicerata</taxon>
        <taxon>Arachnida</taxon>
        <taxon>Acari</taxon>
        <taxon>Acariformes</taxon>
        <taxon>Sarcoptiformes</taxon>
        <taxon>Astigmata</taxon>
        <taxon>Glycyphagoidea</taxon>
        <taxon>Echimyopodidae</taxon>
        <taxon>Blomia</taxon>
    </lineage>
</organism>
<comment type="similarity">
    <text evidence="2 4">Belongs to the NOSIP family.</text>
</comment>
<dbReference type="Pfam" id="PF15906">
    <property type="entry name" value="zf-NOSIP"/>
    <property type="match status" value="1"/>
</dbReference>
<proteinExistence type="inferred from homology"/>
<evidence type="ECO:0000256" key="3">
    <source>
        <dbReference type="ARBA" id="ARBA00023242"/>
    </source>
</evidence>
<dbReference type="PANTHER" id="PTHR13063">
    <property type="entry name" value="ENOS INTERACTING PROTEIN"/>
    <property type="match status" value="1"/>
</dbReference>
<comment type="subcellular location">
    <subcellularLocation>
        <location evidence="1 4">Nucleus</location>
    </subcellularLocation>
</comment>
<sequence length="286" mass="32176">MTRHGKNNTASSCYTYHERQLDTKDSGYGTQRRRLGKDSVKDFNACNLTLQACRIPVITPDGYLYDKESIFSYFIKQKHEIAKKMKQYEKDRTKEERELQELAQKEYNDKRDKFLQNEIKVVRDHSTSTSSNSVGSSISNMTNGNDKQLPSFWIPNLTPSTSKSLLKKPSSHVLCPMSGKPLKASHLIPITFTPVDPSVTDVKKAKYKCAVTHDILSNSSKCVVLKTSGSVVTQECVDKLIRKDMVDPINGKEMKESDIIPLQRGGTGYASTNELEAKLKKPAMMA</sequence>
<evidence type="ECO:0000256" key="2">
    <source>
        <dbReference type="ARBA" id="ARBA00008126"/>
    </source>
</evidence>
<dbReference type="EMBL" id="JAPWDV010000002">
    <property type="protein sequence ID" value="KAJ6220963.1"/>
    <property type="molecule type" value="Genomic_DNA"/>
</dbReference>
<dbReference type="PANTHER" id="PTHR13063:SF10">
    <property type="entry name" value="NITRIC OXIDE SYNTHASE-INTERACTING PROTEIN"/>
    <property type="match status" value="1"/>
</dbReference>
<dbReference type="Gene3D" id="3.30.40.10">
    <property type="entry name" value="Zinc/RING finger domain, C3HC4 (zinc finger)"/>
    <property type="match status" value="2"/>
</dbReference>
<protein>
    <recommendedName>
        <fullName evidence="4">Nitric oxide synthase-interacting protein homolog</fullName>
    </recommendedName>
</protein>